<comment type="similarity">
    <text evidence="1">Belongs to the GSP E family.</text>
</comment>
<protein>
    <submittedName>
        <fullName evidence="5">Type IV fimbrial assembly, ATPase PilB</fullName>
    </submittedName>
</protein>
<sequence length="477" mass="53697">MTDNQFLLSTELKQLLSTDQAWHYRIIPAGMGTDGLKFYYAEGLADLKELDNELVVLLGKNVQLLAKDADWVQQQLSRFYPRNGNKQKSPERFSVGQKGDFLVQIIEEAARINSSDIHFEAFEDRCRVRFRIDGKLVERYVLNRSEYPSIVNKIKIKANLDISEKRLPQDGRIFFSEGDNKFDIRVSVLPTLHGEKTVLRLLKRDATEINLETLGFYKKQLKDYMEGIRRPNGIILISGPTGSGKTTTLYATLKQLNNDATNILTIEDPIEYTLDGINQVQLKESIGMDFASALRTFLRQDPDIIMVGEIRDAETAQMAVRAALTGHLVLSTVHTNSAWGTVTRLVDMGIPAYLVAATLNLSAAQRLVRCLCKHCKEEHPFNSDLFPPGFVPPIAPKVHFVAKGCKECYFTGYSGRRALYEIIPIGAELKMSIRDSRYDIGDYLGQQDIMSLSASAYELFQCGDTSLDEVYSILAIS</sequence>
<evidence type="ECO:0000256" key="3">
    <source>
        <dbReference type="ARBA" id="ARBA00022840"/>
    </source>
</evidence>
<evidence type="ECO:0000256" key="1">
    <source>
        <dbReference type="ARBA" id="ARBA00006611"/>
    </source>
</evidence>
<evidence type="ECO:0000256" key="2">
    <source>
        <dbReference type="ARBA" id="ARBA00022741"/>
    </source>
</evidence>
<dbReference type="PANTHER" id="PTHR30258:SF1">
    <property type="entry name" value="PROTEIN TRANSPORT PROTEIN HOFB HOMOLOG"/>
    <property type="match status" value="1"/>
</dbReference>
<proteinExistence type="inferred from homology"/>
<dbReference type="AlphaFoldDB" id="A0A0E9M3F7"/>
<dbReference type="GO" id="GO:0016887">
    <property type="term" value="F:ATP hydrolysis activity"/>
    <property type="evidence" value="ECO:0007669"/>
    <property type="project" value="TreeGrafter"/>
</dbReference>
<dbReference type="Proteomes" id="UP000032900">
    <property type="component" value="Unassembled WGS sequence"/>
</dbReference>
<keyword evidence="2" id="KW-0547">Nucleotide-binding</keyword>
<dbReference type="OrthoDB" id="9808272at2"/>
<dbReference type="CDD" id="cd01129">
    <property type="entry name" value="PulE-GspE-like"/>
    <property type="match status" value="1"/>
</dbReference>
<dbReference type="SMART" id="SM00382">
    <property type="entry name" value="AAA"/>
    <property type="match status" value="1"/>
</dbReference>
<reference evidence="5 6" key="1">
    <citation type="journal article" date="2015" name="Microbes Environ.">
        <title>Distribution and evolution of nitrogen fixation genes in the phylum bacteroidetes.</title>
        <authorList>
            <person name="Inoue J."/>
            <person name="Oshima K."/>
            <person name="Suda W."/>
            <person name="Sakamoto M."/>
            <person name="Iino T."/>
            <person name="Noda S."/>
            <person name="Hongoh Y."/>
            <person name="Hattori M."/>
            <person name="Ohkuma M."/>
        </authorList>
    </citation>
    <scope>NUCLEOTIDE SEQUENCE [LARGE SCALE GENOMIC DNA]</scope>
    <source>
        <strain evidence="5">JCM 15548</strain>
    </source>
</reference>
<dbReference type="STRING" id="1236989.JCM15548_14361"/>
<dbReference type="EMBL" id="BAZW01000071">
    <property type="protein sequence ID" value="GAO31946.1"/>
    <property type="molecule type" value="Genomic_DNA"/>
</dbReference>
<dbReference type="PANTHER" id="PTHR30258">
    <property type="entry name" value="TYPE II SECRETION SYSTEM PROTEIN GSPE-RELATED"/>
    <property type="match status" value="1"/>
</dbReference>
<dbReference type="Pfam" id="PF00437">
    <property type="entry name" value="T2SSE"/>
    <property type="match status" value="1"/>
</dbReference>
<accession>A0A0E9M3F7</accession>
<organism evidence="5 6">
    <name type="scientific">Geofilum rubicundum JCM 15548</name>
    <dbReference type="NCBI Taxonomy" id="1236989"/>
    <lineage>
        <taxon>Bacteria</taxon>
        <taxon>Pseudomonadati</taxon>
        <taxon>Bacteroidota</taxon>
        <taxon>Bacteroidia</taxon>
        <taxon>Marinilabiliales</taxon>
        <taxon>Marinilabiliaceae</taxon>
        <taxon>Geofilum</taxon>
    </lineage>
</organism>
<dbReference type="Gene3D" id="3.30.450.90">
    <property type="match status" value="1"/>
</dbReference>
<gene>
    <name evidence="5" type="ORF">JCM15548_14361</name>
</gene>
<dbReference type="SUPFAM" id="SSF52540">
    <property type="entry name" value="P-loop containing nucleoside triphosphate hydrolases"/>
    <property type="match status" value="1"/>
</dbReference>
<dbReference type="InterPro" id="IPR001482">
    <property type="entry name" value="T2SS/T4SS_dom"/>
</dbReference>
<dbReference type="GO" id="GO:0005886">
    <property type="term" value="C:plasma membrane"/>
    <property type="evidence" value="ECO:0007669"/>
    <property type="project" value="TreeGrafter"/>
</dbReference>
<dbReference type="InterPro" id="IPR003593">
    <property type="entry name" value="AAA+_ATPase"/>
</dbReference>
<feature type="domain" description="Bacterial type II secretion system protein E" evidence="4">
    <location>
        <begin position="298"/>
        <end position="312"/>
    </location>
</feature>
<dbReference type="RefSeq" id="WP_062128391.1">
    <property type="nucleotide sequence ID" value="NZ_BAZW01000071.1"/>
</dbReference>
<name>A0A0E9M3F7_9BACT</name>
<evidence type="ECO:0000259" key="4">
    <source>
        <dbReference type="PROSITE" id="PS00662"/>
    </source>
</evidence>
<comment type="caution">
    <text evidence="5">The sequence shown here is derived from an EMBL/GenBank/DDBJ whole genome shotgun (WGS) entry which is preliminary data.</text>
</comment>
<dbReference type="PROSITE" id="PS00662">
    <property type="entry name" value="T2SP_E"/>
    <property type="match status" value="1"/>
</dbReference>
<dbReference type="Gene3D" id="3.40.50.300">
    <property type="entry name" value="P-loop containing nucleotide triphosphate hydrolases"/>
    <property type="match status" value="1"/>
</dbReference>
<evidence type="ECO:0000313" key="5">
    <source>
        <dbReference type="EMBL" id="GAO31946.1"/>
    </source>
</evidence>
<dbReference type="GO" id="GO:0005524">
    <property type="term" value="F:ATP binding"/>
    <property type="evidence" value="ECO:0007669"/>
    <property type="project" value="UniProtKB-KW"/>
</dbReference>
<dbReference type="InterPro" id="IPR027417">
    <property type="entry name" value="P-loop_NTPase"/>
</dbReference>
<keyword evidence="6" id="KW-1185">Reference proteome</keyword>
<keyword evidence="3" id="KW-0067">ATP-binding</keyword>
<evidence type="ECO:0000313" key="6">
    <source>
        <dbReference type="Proteomes" id="UP000032900"/>
    </source>
</evidence>